<proteinExistence type="predicted"/>
<dbReference type="Gene3D" id="3.30.60.20">
    <property type="match status" value="2"/>
</dbReference>
<keyword evidence="1" id="KW-0479">Metal-binding</keyword>
<dbReference type="Pfam" id="PF03107">
    <property type="entry name" value="C1_2"/>
    <property type="match status" value="2"/>
</dbReference>
<organism evidence="5 6">
    <name type="scientific">Rhynchospora pubera</name>
    <dbReference type="NCBI Taxonomy" id="906938"/>
    <lineage>
        <taxon>Eukaryota</taxon>
        <taxon>Viridiplantae</taxon>
        <taxon>Streptophyta</taxon>
        <taxon>Embryophyta</taxon>
        <taxon>Tracheophyta</taxon>
        <taxon>Spermatophyta</taxon>
        <taxon>Magnoliopsida</taxon>
        <taxon>Liliopsida</taxon>
        <taxon>Poales</taxon>
        <taxon>Cyperaceae</taxon>
        <taxon>Cyperoideae</taxon>
        <taxon>Rhynchosporeae</taxon>
        <taxon>Rhynchospora</taxon>
    </lineage>
</organism>
<dbReference type="InterPro" id="IPR004146">
    <property type="entry name" value="DC1"/>
</dbReference>
<gene>
    <name evidence="5" type="ORF">LUZ62_004668</name>
</gene>
<accession>A0AAV8AQJ0</accession>
<dbReference type="PROSITE" id="PS50081">
    <property type="entry name" value="ZF_DAG_PE_2"/>
    <property type="match status" value="1"/>
</dbReference>
<feature type="non-terminal residue" evidence="5">
    <location>
        <position position="1"/>
    </location>
</feature>
<dbReference type="PANTHER" id="PTHR47841:SF7">
    <property type="entry name" value="CYSTEINE_HISTIDINE-RICH C1 DOMAIN PROTEIN"/>
    <property type="match status" value="1"/>
</dbReference>
<evidence type="ECO:0000313" key="6">
    <source>
        <dbReference type="Proteomes" id="UP001140206"/>
    </source>
</evidence>
<dbReference type="EMBL" id="JAMFTS010005940">
    <property type="protein sequence ID" value="KAJ4732897.1"/>
    <property type="molecule type" value="Genomic_DNA"/>
</dbReference>
<dbReference type="GO" id="GO:0046872">
    <property type="term" value="F:metal ion binding"/>
    <property type="evidence" value="ECO:0007669"/>
    <property type="project" value="UniProtKB-KW"/>
</dbReference>
<dbReference type="SUPFAM" id="SSF57889">
    <property type="entry name" value="Cysteine-rich domain"/>
    <property type="match status" value="1"/>
</dbReference>
<name>A0AAV8AQJ0_9POAL</name>
<comment type="caution">
    <text evidence="5">The sequence shown here is derived from an EMBL/GenBank/DDBJ whole genome shotgun (WGS) entry which is preliminary data.</text>
</comment>
<dbReference type="Proteomes" id="UP001140206">
    <property type="component" value="Unassembled WGS sequence"/>
</dbReference>
<evidence type="ECO:0000259" key="4">
    <source>
        <dbReference type="PROSITE" id="PS50081"/>
    </source>
</evidence>
<dbReference type="InterPro" id="IPR002219">
    <property type="entry name" value="PKC_DAG/PE"/>
</dbReference>
<keyword evidence="2" id="KW-0677">Repeat</keyword>
<dbReference type="AlphaFoldDB" id="A0AAV8AQJ0"/>
<feature type="domain" description="Phorbol-ester/DAG-type" evidence="4">
    <location>
        <begin position="8"/>
        <end position="56"/>
    </location>
</feature>
<keyword evidence="3" id="KW-0862">Zinc</keyword>
<keyword evidence="6" id="KW-1185">Reference proteome</keyword>
<dbReference type="PANTHER" id="PTHR47841">
    <property type="entry name" value="DIACYLGLYCEROL KINASE THETA-LIKE-RELATED"/>
    <property type="match status" value="1"/>
</dbReference>
<evidence type="ECO:0000256" key="1">
    <source>
        <dbReference type="ARBA" id="ARBA00022723"/>
    </source>
</evidence>
<evidence type="ECO:0000256" key="2">
    <source>
        <dbReference type="ARBA" id="ARBA00022737"/>
    </source>
</evidence>
<dbReference type="InterPro" id="IPR046349">
    <property type="entry name" value="C1-like_sf"/>
</dbReference>
<evidence type="ECO:0000313" key="5">
    <source>
        <dbReference type="EMBL" id="KAJ4732897.1"/>
    </source>
</evidence>
<protein>
    <submittedName>
        <fullName evidence="5">Cysteine/Histidine-rich C1 domain family protein</fullName>
    </submittedName>
</protein>
<evidence type="ECO:0000256" key="3">
    <source>
        <dbReference type="ARBA" id="ARBA00022833"/>
    </source>
</evidence>
<reference evidence="5" key="1">
    <citation type="submission" date="2022-08" db="EMBL/GenBank/DDBJ databases">
        <authorList>
            <person name="Marques A."/>
        </authorList>
    </citation>
    <scope>NUCLEOTIDE SEQUENCE</scope>
    <source>
        <strain evidence="5">RhyPub2mFocal</strain>
        <tissue evidence="5">Leaves</tissue>
    </source>
</reference>
<sequence length="160" mass="18605">LTHFIHPTHQLVKTQSSSERFTCDLCRNRGTGLHYQCRACRFDLHEKCAELPEKMSFFAHPWHDLHLQPAGSMSRICDLCMEPVQGFCYRCIPCNFDVHPECSKMQQTVYTNFHPQHTLCLVPTSNCKCNACNLINRHIWLYRCLNGPSSLFGWISRLFA</sequence>